<keyword evidence="1 10" id="KW-1003">Cell membrane</keyword>
<keyword evidence="7 10" id="KW-0472">Membrane</keyword>
<dbReference type="GO" id="GO:0005975">
    <property type="term" value="P:carbohydrate metabolic process"/>
    <property type="evidence" value="ECO:0007669"/>
    <property type="project" value="InterPro"/>
</dbReference>
<evidence type="ECO:0000313" key="13">
    <source>
        <dbReference type="EMBL" id="CCU79560.1"/>
    </source>
</evidence>
<comment type="caution">
    <text evidence="13">The sequence shown here is derived from an EMBL/GenBank/DDBJ whole genome shotgun (WGS) entry which is preliminary data.</text>
</comment>
<keyword evidence="5 10" id="KW-0133">Cell shape</keyword>
<comment type="catalytic activity">
    <reaction evidence="10">
        <text>di-trans,octa-cis-undecaprenyl diphospho-N-acetyl-alpha-D-muramoyl-L-alanyl-D-glutamyl-meso-2,6-diaminopimeloyl-D-alanyl-D-alanine + UDP-N-acetyl-alpha-D-glucosamine = di-trans,octa-cis-undecaprenyl diphospho-[N-acetyl-alpha-D-glucosaminyl-(1-&gt;4)]-N-acetyl-alpha-D-muramoyl-L-alanyl-D-glutamyl-meso-2,6-diaminopimeloyl-D-alanyl-D-alanine + UDP + H(+)</text>
        <dbReference type="Rhea" id="RHEA:31227"/>
        <dbReference type="ChEBI" id="CHEBI:15378"/>
        <dbReference type="ChEBI" id="CHEBI:57705"/>
        <dbReference type="ChEBI" id="CHEBI:58223"/>
        <dbReference type="ChEBI" id="CHEBI:61387"/>
        <dbReference type="ChEBI" id="CHEBI:61388"/>
        <dbReference type="EC" id="2.4.1.227"/>
    </reaction>
</comment>
<sequence length="364" mass="39935">MKAIITGGGTGGHIYPALAVAEKLENRGWEILYIGSEDRMEAEIVPKAGYNFKGLSVRPLPRSLSLKLISSLFYNTKAFLKALKIIRDFKADFVIGTGGFVAGPVVLAATLLKRKTIIHEQNAYPGITNKLLARFVDKICLNFAEAAKYLNIDSEKIEFTGNPVRPKIINVDREKAYQNLDLNSGLKTILITGGSLGAEVINNNVLKLYNYALENQIQILHLTGKKNYEQLINNLKANNIDPKNKLIKVIAYLDQMEFALAAADLIISRAGATALAEITTCAKASILIPFAAAAENHQSVNAEALKKRGAALVIEESELDEIILLEKVRLIIESEEKLNAMSEAAETMSQKDALENIIKVIEKT</sequence>
<comment type="function">
    <text evidence="10">Cell wall formation. Catalyzes the transfer of a GlcNAc subunit on undecaprenyl-pyrophosphoryl-MurNAc-pentapeptide (lipid intermediate I) to form undecaprenyl-pyrophosphoryl-MurNAc-(pentapeptide)GlcNAc (lipid intermediate II).</text>
</comment>
<keyword evidence="6 10" id="KW-0573">Peptidoglycan synthesis</keyword>
<accession>M5E185</accession>
<gene>
    <name evidence="10" type="primary">murG</name>
    <name evidence="13" type="ORF">HSACCH_01434</name>
</gene>
<evidence type="ECO:0000259" key="12">
    <source>
        <dbReference type="Pfam" id="PF04101"/>
    </source>
</evidence>
<evidence type="ECO:0000256" key="7">
    <source>
        <dbReference type="ARBA" id="ARBA00023136"/>
    </source>
</evidence>
<dbReference type="RefSeq" id="WP_005488890.1">
    <property type="nucleotide sequence ID" value="NZ_CAUI01000015.1"/>
</dbReference>
<dbReference type="EC" id="2.4.1.227" evidence="10"/>
<keyword evidence="3 10" id="KW-0328">Glycosyltransferase</keyword>
<dbReference type="Pfam" id="PF03033">
    <property type="entry name" value="Glyco_transf_28"/>
    <property type="match status" value="1"/>
</dbReference>
<dbReference type="OrthoDB" id="9808936at2"/>
<dbReference type="HAMAP" id="MF_00033">
    <property type="entry name" value="MurG"/>
    <property type="match status" value="1"/>
</dbReference>
<keyword evidence="4 10" id="KW-0808">Transferase</keyword>
<comment type="similarity">
    <text evidence="10">Belongs to the glycosyltransferase 28 family. MurG subfamily.</text>
</comment>
<dbReference type="PANTHER" id="PTHR21015:SF22">
    <property type="entry name" value="GLYCOSYLTRANSFERASE"/>
    <property type="match status" value="1"/>
</dbReference>
<dbReference type="UniPathway" id="UPA00219"/>
<comment type="caution">
    <text evidence="10">Lacks conserved residue(s) required for the propagation of feature annotation.</text>
</comment>
<keyword evidence="9 10" id="KW-0961">Cell wall biogenesis/degradation</keyword>
<dbReference type="InterPro" id="IPR004276">
    <property type="entry name" value="GlycoTrans_28_N"/>
</dbReference>
<protein>
    <recommendedName>
        <fullName evidence="10">UDP-N-acetylglucosamine--N-acetylmuramyl-(pentapeptide) pyrophosphoryl-undecaprenol N-acetylglucosamine transferase</fullName>
        <ecNumber evidence="10">2.4.1.227</ecNumber>
    </recommendedName>
    <alternativeName>
        <fullName evidence="10">Undecaprenyl-PP-MurNAc-pentapeptide-UDPGlcNAc GlcNAc transferase</fullName>
    </alternativeName>
</protein>
<evidence type="ECO:0000256" key="5">
    <source>
        <dbReference type="ARBA" id="ARBA00022960"/>
    </source>
</evidence>
<dbReference type="AlphaFoldDB" id="M5E185"/>
<dbReference type="PANTHER" id="PTHR21015">
    <property type="entry name" value="UDP-N-ACETYLGLUCOSAMINE--N-ACETYLMURAMYL-(PENTAPEPTIDE) PYROPHOSPHORYL-UNDECAPRENOL N-ACETYLGLUCOSAMINE TRANSFERASE 1"/>
    <property type="match status" value="1"/>
</dbReference>
<keyword evidence="2 10" id="KW-0132">Cell division</keyword>
<dbReference type="Proteomes" id="UP000012063">
    <property type="component" value="Unassembled WGS sequence"/>
</dbReference>
<reference evidence="14" key="1">
    <citation type="journal article" date="2013" name="Genome Announc.">
        <title>Genome Sequence of Halanaerobium saccharolyticum subsp. saccharolyticum Strain DSM 6643T, a Halophilic Hydrogen-Producing Bacterium.</title>
        <authorList>
            <person name="Kivisto A."/>
            <person name="Larjo A."/>
            <person name="Ciranna A."/>
            <person name="Santala V."/>
            <person name="Roos C."/>
            <person name="Karp M."/>
        </authorList>
    </citation>
    <scope>NUCLEOTIDE SEQUENCE [LARGE SCALE GENOMIC DNA]</scope>
    <source>
        <strain evidence="14">DSM 6643</strain>
    </source>
</reference>
<feature type="binding site" evidence="10">
    <location>
        <begin position="10"/>
        <end position="12"/>
    </location>
    <ligand>
        <name>UDP-N-acetyl-alpha-D-glucosamine</name>
        <dbReference type="ChEBI" id="CHEBI:57705"/>
    </ligand>
</feature>
<dbReference type="CDD" id="cd03785">
    <property type="entry name" value="GT28_MurG"/>
    <property type="match status" value="1"/>
</dbReference>
<evidence type="ECO:0000256" key="10">
    <source>
        <dbReference type="HAMAP-Rule" id="MF_00033"/>
    </source>
</evidence>
<keyword evidence="14" id="KW-1185">Reference proteome</keyword>
<dbReference type="InterPro" id="IPR007235">
    <property type="entry name" value="Glyco_trans_28_C"/>
</dbReference>
<dbReference type="GO" id="GO:0051991">
    <property type="term" value="F:UDP-N-acetyl-D-glucosamine:N-acetylmuramoyl-L-alanyl-D-glutamyl-meso-2,6-diaminopimelyl-D-alanyl-D-alanine-diphosphoundecaprenol 4-beta-N-acetylglucosaminlytransferase activity"/>
    <property type="evidence" value="ECO:0007669"/>
    <property type="project" value="RHEA"/>
</dbReference>
<feature type="binding site" evidence="10">
    <location>
        <position position="165"/>
    </location>
    <ligand>
        <name>UDP-N-acetyl-alpha-D-glucosamine</name>
        <dbReference type="ChEBI" id="CHEBI:57705"/>
    </ligand>
</feature>
<evidence type="ECO:0000256" key="1">
    <source>
        <dbReference type="ARBA" id="ARBA00022475"/>
    </source>
</evidence>
<feature type="domain" description="Glycosyltransferase family 28 N-terminal" evidence="11">
    <location>
        <begin position="4"/>
        <end position="139"/>
    </location>
</feature>
<name>M5E185_9FIRM</name>
<dbReference type="eggNOG" id="COG0707">
    <property type="taxonomic scope" value="Bacteria"/>
</dbReference>
<dbReference type="GO" id="GO:0071555">
    <property type="term" value="P:cell wall organization"/>
    <property type="evidence" value="ECO:0007669"/>
    <property type="project" value="UniProtKB-KW"/>
</dbReference>
<feature type="binding site" evidence="10">
    <location>
        <position position="298"/>
    </location>
    <ligand>
        <name>UDP-N-acetyl-alpha-D-glucosamine</name>
        <dbReference type="ChEBI" id="CHEBI:57705"/>
    </ligand>
</feature>
<dbReference type="GO" id="GO:0005886">
    <property type="term" value="C:plasma membrane"/>
    <property type="evidence" value="ECO:0007669"/>
    <property type="project" value="UniProtKB-SubCell"/>
</dbReference>
<dbReference type="GO" id="GO:0008360">
    <property type="term" value="P:regulation of cell shape"/>
    <property type="evidence" value="ECO:0007669"/>
    <property type="project" value="UniProtKB-KW"/>
</dbReference>
<dbReference type="Gene3D" id="3.40.50.2000">
    <property type="entry name" value="Glycogen Phosphorylase B"/>
    <property type="match status" value="2"/>
</dbReference>
<comment type="subcellular location">
    <subcellularLocation>
        <location evidence="10">Cell membrane</location>
        <topology evidence="10">Peripheral membrane protein</topology>
        <orientation evidence="10">Cytoplasmic side</orientation>
    </subcellularLocation>
</comment>
<feature type="binding site" evidence="10">
    <location>
        <position position="195"/>
    </location>
    <ligand>
        <name>UDP-N-acetyl-alpha-D-glucosamine</name>
        <dbReference type="ChEBI" id="CHEBI:57705"/>
    </ligand>
</feature>
<evidence type="ECO:0000256" key="8">
    <source>
        <dbReference type="ARBA" id="ARBA00023306"/>
    </source>
</evidence>
<evidence type="ECO:0000313" key="14">
    <source>
        <dbReference type="Proteomes" id="UP000012063"/>
    </source>
</evidence>
<dbReference type="EMBL" id="CAUI01000015">
    <property type="protein sequence ID" value="CCU79560.1"/>
    <property type="molecule type" value="Genomic_DNA"/>
</dbReference>
<evidence type="ECO:0000256" key="6">
    <source>
        <dbReference type="ARBA" id="ARBA00022984"/>
    </source>
</evidence>
<feature type="domain" description="Glycosyl transferase family 28 C-terminal" evidence="12">
    <location>
        <begin position="188"/>
        <end position="356"/>
    </location>
</feature>
<feature type="binding site" evidence="10">
    <location>
        <position position="122"/>
    </location>
    <ligand>
        <name>UDP-N-acetyl-alpha-D-glucosamine</name>
        <dbReference type="ChEBI" id="CHEBI:57705"/>
    </ligand>
</feature>
<dbReference type="GO" id="GO:0050511">
    <property type="term" value="F:undecaprenyldiphospho-muramoylpentapeptide beta-N-acetylglucosaminyltransferase activity"/>
    <property type="evidence" value="ECO:0007669"/>
    <property type="project" value="UniProtKB-UniRule"/>
</dbReference>
<evidence type="ECO:0000256" key="4">
    <source>
        <dbReference type="ARBA" id="ARBA00022679"/>
    </source>
</evidence>
<dbReference type="InterPro" id="IPR006009">
    <property type="entry name" value="GlcNAc_MurG"/>
</dbReference>
<dbReference type="NCBIfam" id="TIGR01133">
    <property type="entry name" value="murG"/>
    <property type="match status" value="1"/>
</dbReference>
<dbReference type="GO" id="GO:0009252">
    <property type="term" value="P:peptidoglycan biosynthetic process"/>
    <property type="evidence" value="ECO:0007669"/>
    <property type="project" value="UniProtKB-UniRule"/>
</dbReference>
<dbReference type="SUPFAM" id="SSF53756">
    <property type="entry name" value="UDP-Glycosyltransferase/glycogen phosphorylase"/>
    <property type="match status" value="1"/>
</dbReference>
<dbReference type="STRING" id="1293054.HSACCH_01434"/>
<dbReference type="InParanoid" id="M5E185"/>
<dbReference type="GO" id="GO:0051301">
    <property type="term" value="P:cell division"/>
    <property type="evidence" value="ECO:0007669"/>
    <property type="project" value="UniProtKB-KW"/>
</dbReference>
<evidence type="ECO:0000256" key="3">
    <source>
        <dbReference type="ARBA" id="ARBA00022676"/>
    </source>
</evidence>
<evidence type="ECO:0000256" key="9">
    <source>
        <dbReference type="ARBA" id="ARBA00023316"/>
    </source>
</evidence>
<keyword evidence="8 10" id="KW-0131">Cell cycle</keyword>
<comment type="pathway">
    <text evidence="10">Cell wall biogenesis; peptidoglycan biosynthesis.</text>
</comment>
<evidence type="ECO:0000259" key="11">
    <source>
        <dbReference type="Pfam" id="PF03033"/>
    </source>
</evidence>
<dbReference type="FunCoup" id="M5E185">
    <property type="interactions" value="323"/>
</dbReference>
<organism evidence="13 14">
    <name type="scientific">Halanaerobium saccharolyticum subsp. saccharolyticum DSM 6643</name>
    <dbReference type="NCBI Taxonomy" id="1293054"/>
    <lineage>
        <taxon>Bacteria</taxon>
        <taxon>Bacillati</taxon>
        <taxon>Bacillota</taxon>
        <taxon>Clostridia</taxon>
        <taxon>Halanaerobiales</taxon>
        <taxon>Halanaerobiaceae</taxon>
        <taxon>Halanaerobium</taxon>
    </lineage>
</organism>
<dbReference type="Pfam" id="PF04101">
    <property type="entry name" value="Glyco_tran_28_C"/>
    <property type="match status" value="1"/>
</dbReference>
<evidence type="ECO:0000256" key="2">
    <source>
        <dbReference type="ARBA" id="ARBA00022618"/>
    </source>
</evidence>
<proteinExistence type="inferred from homology"/>